<dbReference type="VEuPathDB" id="CryptoDB:Cvel_28292"/>
<dbReference type="GO" id="GO:0000177">
    <property type="term" value="C:cytoplasmic exosome (RNase complex)"/>
    <property type="evidence" value="ECO:0007669"/>
    <property type="project" value="TreeGrafter"/>
</dbReference>
<keyword evidence="7" id="KW-0694">RNA-binding</keyword>
<keyword evidence="4" id="KW-0963">Cytoplasm</keyword>
<dbReference type="AlphaFoldDB" id="A0A0G4HJK6"/>
<keyword evidence="5" id="KW-0698">rRNA processing</keyword>
<dbReference type="GO" id="GO:0071038">
    <property type="term" value="P:TRAMP-dependent tRNA surveillance pathway"/>
    <property type="evidence" value="ECO:0007669"/>
    <property type="project" value="TreeGrafter"/>
</dbReference>
<keyword evidence="6" id="KW-0271">Exosome</keyword>
<organism evidence="12">
    <name type="scientific">Chromera velia CCMP2878</name>
    <dbReference type="NCBI Taxonomy" id="1169474"/>
    <lineage>
        <taxon>Eukaryota</taxon>
        <taxon>Sar</taxon>
        <taxon>Alveolata</taxon>
        <taxon>Colpodellida</taxon>
        <taxon>Chromeraceae</taxon>
        <taxon>Chromera</taxon>
    </lineage>
</organism>
<gene>
    <name evidence="12" type="ORF">Cvel_28292</name>
</gene>
<feature type="region of interest" description="Disordered" evidence="10">
    <location>
        <begin position="216"/>
        <end position="239"/>
    </location>
</feature>
<dbReference type="GO" id="GO:0000467">
    <property type="term" value="P:exonucleolytic trimming to generate mature 3'-end of 5.8S rRNA from tricistronic rRNA transcript (SSU-rRNA, 5.8S rRNA, LSU-rRNA)"/>
    <property type="evidence" value="ECO:0007669"/>
    <property type="project" value="TreeGrafter"/>
</dbReference>
<reference evidence="12" key="1">
    <citation type="submission" date="2014-11" db="EMBL/GenBank/DDBJ databases">
        <authorList>
            <person name="Otto D Thomas"/>
            <person name="Naeem Raeece"/>
        </authorList>
    </citation>
    <scope>NUCLEOTIDE SEQUENCE</scope>
</reference>
<dbReference type="GO" id="GO:0000176">
    <property type="term" value="C:nuclear exosome (RNase complex)"/>
    <property type="evidence" value="ECO:0007669"/>
    <property type="project" value="TreeGrafter"/>
</dbReference>
<evidence type="ECO:0000256" key="10">
    <source>
        <dbReference type="SAM" id="MobiDB-lite"/>
    </source>
</evidence>
<comment type="similarity">
    <text evidence="3">Belongs to the RNase PH family.</text>
</comment>
<evidence type="ECO:0000313" key="12">
    <source>
        <dbReference type="EMBL" id="CEM44358.1"/>
    </source>
</evidence>
<dbReference type="GO" id="GO:0016075">
    <property type="term" value="P:rRNA catabolic process"/>
    <property type="evidence" value="ECO:0007669"/>
    <property type="project" value="TreeGrafter"/>
</dbReference>
<evidence type="ECO:0000256" key="6">
    <source>
        <dbReference type="ARBA" id="ARBA00022835"/>
    </source>
</evidence>
<keyword evidence="8" id="KW-0539">Nucleus</keyword>
<dbReference type="GO" id="GO:0034475">
    <property type="term" value="P:U4 snRNA 3'-end processing"/>
    <property type="evidence" value="ECO:0007669"/>
    <property type="project" value="TreeGrafter"/>
</dbReference>
<dbReference type="PANTHER" id="PTHR11097:SF9">
    <property type="entry name" value="EXOSOME COMPLEX COMPONENT RRP43"/>
    <property type="match status" value="1"/>
</dbReference>
<dbReference type="InterPro" id="IPR027408">
    <property type="entry name" value="PNPase/RNase_PH_dom_sf"/>
</dbReference>
<dbReference type="GO" id="GO:0005730">
    <property type="term" value="C:nucleolus"/>
    <property type="evidence" value="ECO:0007669"/>
    <property type="project" value="UniProtKB-SubCell"/>
</dbReference>
<dbReference type="GO" id="GO:0035925">
    <property type="term" value="F:mRNA 3'-UTR AU-rich region binding"/>
    <property type="evidence" value="ECO:0007669"/>
    <property type="project" value="TreeGrafter"/>
</dbReference>
<name>A0A0G4HJK6_9ALVE</name>
<evidence type="ECO:0000256" key="4">
    <source>
        <dbReference type="ARBA" id="ARBA00022490"/>
    </source>
</evidence>
<protein>
    <recommendedName>
        <fullName evidence="9">Ribosomal RNA-processing protein 43</fullName>
    </recommendedName>
</protein>
<accession>A0A0G4HJK6</accession>
<evidence type="ECO:0000256" key="2">
    <source>
        <dbReference type="ARBA" id="ARBA00004604"/>
    </source>
</evidence>
<dbReference type="SUPFAM" id="SSF54211">
    <property type="entry name" value="Ribosomal protein S5 domain 2-like"/>
    <property type="match status" value="1"/>
</dbReference>
<sequence length="254" mass="27080">MSSSRCEVPPEVLKKVHPDLFQNEILCVGQREDGRGSTGIRPYSFCIDMFPDCCGSASVRFGGTCFVAAVKAYVSVAKEDTTITGSIGVTVDLPAICGADFEDIAGPHSQTSSSLATLLKDFISSESVIDLQQLCIEEGKAGWHLHVSVMCLEFDGNGLDVALAAAVTALEAARVETALKYDKRFKTWRLPTIEESKKKKVVLKARPLTCTFAAVGTGKSRSSRGGGGPGGSNQSDQWRWLADPSAAEEVCLPA</sequence>
<dbReference type="InterPro" id="IPR001247">
    <property type="entry name" value="ExoRNase_PH_dom1"/>
</dbReference>
<evidence type="ECO:0000256" key="9">
    <source>
        <dbReference type="ARBA" id="ARBA00030617"/>
    </source>
</evidence>
<dbReference type="Pfam" id="PF01138">
    <property type="entry name" value="RNase_PH"/>
    <property type="match status" value="1"/>
</dbReference>
<proteinExistence type="inferred from homology"/>
<dbReference type="GO" id="GO:0071035">
    <property type="term" value="P:nuclear polyadenylation-dependent rRNA catabolic process"/>
    <property type="evidence" value="ECO:0007669"/>
    <property type="project" value="TreeGrafter"/>
</dbReference>
<dbReference type="PANTHER" id="PTHR11097">
    <property type="entry name" value="EXOSOME COMPLEX EXONUCLEASE RIBOSOMAL RNA PROCESSING PROTEIN"/>
    <property type="match status" value="1"/>
</dbReference>
<feature type="domain" description="Exoribonuclease phosphorolytic" evidence="11">
    <location>
        <begin position="40"/>
        <end position="175"/>
    </location>
</feature>
<dbReference type="GO" id="GO:0034476">
    <property type="term" value="P:U5 snRNA 3'-end processing"/>
    <property type="evidence" value="ECO:0007669"/>
    <property type="project" value="TreeGrafter"/>
</dbReference>
<dbReference type="EMBL" id="CDMZ01002906">
    <property type="protein sequence ID" value="CEM44358.1"/>
    <property type="molecule type" value="Genomic_DNA"/>
</dbReference>
<dbReference type="Gene3D" id="3.30.230.70">
    <property type="entry name" value="GHMP Kinase, N-terminal domain"/>
    <property type="match status" value="1"/>
</dbReference>
<evidence type="ECO:0000259" key="11">
    <source>
        <dbReference type="Pfam" id="PF01138"/>
    </source>
</evidence>
<dbReference type="PhylomeDB" id="A0A0G4HJK6"/>
<dbReference type="GO" id="GO:0034473">
    <property type="term" value="P:U1 snRNA 3'-end processing"/>
    <property type="evidence" value="ECO:0007669"/>
    <property type="project" value="TreeGrafter"/>
</dbReference>
<evidence type="ECO:0000256" key="3">
    <source>
        <dbReference type="ARBA" id="ARBA00006678"/>
    </source>
</evidence>
<dbReference type="InterPro" id="IPR050590">
    <property type="entry name" value="Exosome_comp_Rrp42_subfam"/>
</dbReference>
<evidence type="ECO:0000256" key="1">
    <source>
        <dbReference type="ARBA" id="ARBA00004496"/>
    </source>
</evidence>
<evidence type="ECO:0000256" key="7">
    <source>
        <dbReference type="ARBA" id="ARBA00022884"/>
    </source>
</evidence>
<evidence type="ECO:0000256" key="5">
    <source>
        <dbReference type="ARBA" id="ARBA00022552"/>
    </source>
</evidence>
<evidence type="ECO:0000256" key="8">
    <source>
        <dbReference type="ARBA" id="ARBA00023242"/>
    </source>
</evidence>
<dbReference type="InterPro" id="IPR020568">
    <property type="entry name" value="Ribosomal_Su5_D2-typ_SF"/>
</dbReference>
<dbReference type="GO" id="GO:0071028">
    <property type="term" value="P:nuclear mRNA surveillance"/>
    <property type="evidence" value="ECO:0007669"/>
    <property type="project" value="TreeGrafter"/>
</dbReference>
<comment type="subcellular location">
    <subcellularLocation>
        <location evidence="1">Cytoplasm</location>
    </subcellularLocation>
    <subcellularLocation>
        <location evidence="2">Nucleus</location>
        <location evidence="2">Nucleolus</location>
    </subcellularLocation>
</comment>